<dbReference type="SUPFAM" id="SSF51726">
    <property type="entry name" value="UROD/MetE-like"/>
    <property type="match status" value="1"/>
</dbReference>
<dbReference type="Gene3D" id="3.20.20.210">
    <property type="match status" value="1"/>
</dbReference>
<gene>
    <name evidence="1" type="ORF">HMPREF9446_00980</name>
</gene>
<evidence type="ECO:0000313" key="2">
    <source>
        <dbReference type="Proteomes" id="UP000003416"/>
    </source>
</evidence>
<dbReference type="EMBL" id="AFBN01000016">
    <property type="protein sequence ID" value="EGF58814.1"/>
    <property type="molecule type" value="Genomic_DNA"/>
</dbReference>
<dbReference type="HOGENOM" id="CLU_058877_0_0_10"/>
<sequence>MRAKYHLLNQRKDKNMTKVSPPFKLDIAGAFCVPRALRDARGQYQDGQMSRQALRAIEDAEIRNLVERLKLAGVRVVSDGGFRNGDFLVNWEGIRAKDDRPFSEGAALEITRRIGLQQHPVFEDFTFLISVAGDEVVSKQHLPSPAEVMTQILQRVDRGELEAVYPDIRLLTDDIAAGYKVLLGQLYEAGCRYIQFDGVHSVVMEDTIRLNNRVLRECPEGMYIAFHAPTEMLIQLHGADAYFLNYDCGSCDRNRLLWFLHEKEAVFGFVLSRYPHEDELDELQAKTESVLNYIPLKRFTLCLPDANALASPSDADEKEQWETVRLGMLMAERIFS</sequence>
<dbReference type="STRING" id="763034.HMPREF9446_00980"/>
<dbReference type="PANTHER" id="PTHR43844:SF1">
    <property type="entry name" value="METHIONINE SYNTHASE"/>
    <property type="match status" value="1"/>
</dbReference>
<name>F3PQI6_9BACE</name>
<protein>
    <recommendedName>
        <fullName evidence="3">Cobalamin biosynthesis protein</fullName>
    </recommendedName>
</protein>
<dbReference type="InterPro" id="IPR038071">
    <property type="entry name" value="UROD/MetE-like_sf"/>
</dbReference>
<keyword evidence="2" id="KW-1185">Reference proteome</keyword>
<accession>F3PQI6</accession>
<dbReference type="PANTHER" id="PTHR43844">
    <property type="entry name" value="METHIONINE SYNTHASE"/>
    <property type="match status" value="1"/>
</dbReference>
<dbReference type="eggNOG" id="COG0620">
    <property type="taxonomic scope" value="Bacteria"/>
</dbReference>
<evidence type="ECO:0000313" key="1">
    <source>
        <dbReference type="EMBL" id="EGF58814.1"/>
    </source>
</evidence>
<dbReference type="AlphaFoldDB" id="F3PQI6"/>
<reference evidence="1 2" key="1">
    <citation type="submission" date="2011-02" db="EMBL/GenBank/DDBJ databases">
        <authorList>
            <person name="Weinstock G."/>
            <person name="Sodergren E."/>
            <person name="Clifton S."/>
            <person name="Fulton L."/>
            <person name="Fulton B."/>
            <person name="Courtney L."/>
            <person name="Fronick C."/>
            <person name="Harrison M."/>
            <person name="Strong C."/>
            <person name="Farmer C."/>
            <person name="Delahaunty K."/>
            <person name="Markovic C."/>
            <person name="Hall O."/>
            <person name="Minx P."/>
            <person name="Tomlinson C."/>
            <person name="Mitreva M."/>
            <person name="Hou S."/>
            <person name="Chen J."/>
            <person name="Wollam A."/>
            <person name="Pepin K.H."/>
            <person name="Johnson M."/>
            <person name="Bhonagiri V."/>
            <person name="Zhang X."/>
            <person name="Suruliraj S."/>
            <person name="Warren W."/>
            <person name="Chinwalla A."/>
            <person name="Mardis E.R."/>
            <person name="Wilson R.K."/>
        </authorList>
    </citation>
    <scope>NUCLEOTIDE SEQUENCE [LARGE SCALE GENOMIC DNA]</scope>
    <source>
        <strain evidence="1 2">YIT 12057</strain>
    </source>
</reference>
<organism evidence="1 2">
    <name type="scientific">Bacteroides fluxus YIT 12057</name>
    <dbReference type="NCBI Taxonomy" id="763034"/>
    <lineage>
        <taxon>Bacteria</taxon>
        <taxon>Pseudomonadati</taxon>
        <taxon>Bacteroidota</taxon>
        <taxon>Bacteroidia</taxon>
        <taxon>Bacteroidales</taxon>
        <taxon>Bacteroidaceae</taxon>
        <taxon>Bacteroides</taxon>
    </lineage>
</organism>
<proteinExistence type="predicted"/>
<evidence type="ECO:0008006" key="3">
    <source>
        <dbReference type="Google" id="ProtNLM"/>
    </source>
</evidence>
<comment type="caution">
    <text evidence="1">The sequence shown here is derived from an EMBL/GenBank/DDBJ whole genome shotgun (WGS) entry which is preliminary data.</text>
</comment>
<dbReference type="Proteomes" id="UP000003416">
    <property type="component" value="Unassembled WGS sequence"/>
</dbReference>